<dbReference type="FunFam" id="3.30.160.60:FF:000100">
    <property type="entry name" value="Zinc finger 45-like"/>
    <property type="match status" value="1"/>
</dbReference>
<dbReference type="PANTHER" id="PTHR47772:SF12">
    <property type="entry name" value="RB-ASSOCIATED KRAB ZINC FINGER-RELATED"/>
    <property type="match status" value="1"/>
</dbReference>
<dbReference type="PROSITE" id="PS51915">
    <property type="entry name" value="ZAD"/>
    <property type="match status" value="1"/>
</dbReference>
<evidence type="ECO:0000256" key="8">
    <source>
        <dbReference type="ARBA" id="ARBA00023163"/>
    </source>
</evidence>
<keyword evidence="16" id="KW-1185">Reference proteome</keyword>
<feature type="domain" description="C2H2-type" evidence="13">
    <location>
        <begin position="290"/>
        <end position="317"/>
    </location>
</feature>
<feature type="compositionally biased region" description="Basic and acidic residues" evidence="12">
    <location>
        <begin position="174"/>
        <end position="185"/>
    </location>
</feature>
<dbReference type="InterPro" id="IPR013087">
    <property type="entry name" value="Znf_C2H2_type"/>
</dbReference>
<dbReference type="InterPro" id="IPR050636">
    <property type="entry name" value="C2H2-ZF_domain-containing"/>
</dbReference>
<feature type="domain" description="C2H2-type" evidence="13">
    <location>
        <begin position="318"/>
        <end position="345"/>
    </location>
</feature>
<dbReference type="FunFam" id="3.30.160.60:FF:000446">
    <property type="entry name" value="Zinc finger protein"/>
    <property type="match status" value="1"/>
</dbReference>
<dbReference type="GO" id="GO:0008270">
    <property type="term" value="F:zinc ion binding"/>
    <property type="evidence" value="ECO:0007669"/>
    <property type="project" value="UniProtKB-UniRule"/>
</dbReference>
<evidence type="ECO:0000256" key="12">
    <source>
        <dbReference type="SAM" id="MobiDB-lite"/>
    </source>
</evidence>
<protein>
    <submittedName>
        <fullName evidence="15">Uncharacterized protein</fullName>
    </submittedName>
</protein>
<gene>
    <name evidence="15" type="ORF">RI129_001548</name>
</gene>
<keyword evidence="5 11" id="KW-0862">Zinc</keyword>
<dbReference type="FunFam" id="3.30.160.60:FF:000325">
    <property type="entry name" value="ZFP90 zinc finger protein"/>
    <property type="match status" value="1"/>
</dbReference>
<evidence type="ECO:0000256" key="6">
    <source>
        <dbReference type="ARBA" id="ARBA00023015"/>
    </source>
</evidence>
<feature type="compositionally biased region" description="Basic and acidic residues" evidence="12">
    <location>
        <begin position="156"/>
        <end position="165"/>
    </location>
</feature>
<dbReference type="GO" id="GO:0005634">
    <property type="term" value="C:nucleus"/>
    <property type="evidence" value="ECO:0007669"/>
    <property type="project" value="UniProtKB-SubCell"/>
</dbReference>
<keyword evidence="7" id="KW-0238">DNA-binding</keyword>
<feature type="binding site" evidence="11">
    <location>
        <position position="13"/>
    </location>
    <ligand>
        <name>Zn(2+)</name>
        <dbReference type="ChEBI" id="CHEBI:29105"/>
    </ligand>
</feature>
<evidence type="ECO:0000313" key="16">
    <source>
        <dbReference type="Proteomes" id="UP001329430"/>
    </source>
</evidence>
<dbReference type="Gene3D" id="3.30.160.60">
    <property type="entry name" value="Classic Zinc Finger"/>
    <property type="match status" value="5"/>
</dbReference>
<evidence type="ECO:0000256" key="4">
    <source>
        <dbReference type="ARBA" id="ARBA00022771"/>
    </source>
</evidence>
<comment type="caution">
    <text evidence="15">The sequence shown here is derived from an EMBL/GenBank/DDBJ whole genome shotgun (WGS) entry which is preliminary data.</text>
</comment>
<keyword evidence="8" id="KW-0804">Transcription</keyword>
<evidence type="ECO:0000313" key="15">
    <source>
        <dbReference type="EMBL" id="KAK5650519.1"/>
    </source>
</evidence>
<keyword evidence="2 11" id="KW-0479">Metal-binding</keyword>
<name>A0AAN7VVS7_9COLE</name>
<evidence type="ECO:0000256" key="9">
    <source>
        <dbReference type="ARBA" id="ARBA00023242"/>
    </source>
</evidence>
<dbReference type="InterPro" id="IPR012934">
    <property type="entry name" value="Znf_AD"/>
</dbReference>
<dbReference type="GO" id="GO:0003677">
    <property type="term" value="F:DNA binding"/>
    <property type="evidence" value="ECO:0007669"/>
    <property type="project" value="UniProtKB-KW"/>
</dbReference>
<dbReference type="PROSITE" id="PS50157">
    <property type="entry name" value="ZINC_FINGER_C2H2_2"/>
    <property type="match status" value="7"/>
</dbReference>
<feature type="binding site" evidence="11">
    <location>
        <position position="10"/>
    </location>
    <ligand>
        <name>Zn(2+)</name>
        <dbReference type="ChEBI" id="CHEBI:29105"/>
    </ligand>
</feature>
<feature type="domain" description="C2H2-type" evidence="13">
    <location>
        <begin position="234"/>
        <end position="261"/>
    </location>
</feature>
<comment type="subcellular location">
    <subcellularLocation>
        <location evidence="1">Nucleus</location>
    </subcellularLocation>
</comment>
<proteinExistence type="predicted"/>
<reference evidence="15 16" key="1">
    <citation type="journal article" date="2024" name="Insects">
        <title>An Improved Chromosome-Level Genome Assembly of the Firefly Pyrocoelia pectoralis.</title>
        <authorList>
            <person name="Fu X."/>
            <person name="Meyer-Rochow V.B."/>
            <person name="Ballantyne L."/>
            <person name="Zhu X."/>
        </authorList>
    </citation>
    <scope>NUCLEOTIDE SEQUENCE [LARGE SCALE GENOMIC DNA]</scope>
    <source>
        <strain evidence="15">XCY_ONT2</strain>
    </source>
</reference>
<evidence type="ECO:0000256" key="7">
    <source>
        <dbReference type="ARBA" id="ARBA00023125"/>
    </source>
</evidence>
<dbReference type="Pfam" id="PF00096">
    <property type="entry name" value="zf-C2H2"/>
    <property type="match status" value="5"/>
</dbReference>
<evidence type="ECO:0000256" key="5">
    <source>
        <dbReference type="ARBA" id="ARBA00022833"/>
    </source>
</evidence>
<dbReference type="InterPro" id="IPR036236">
    <property type="entry name" value="Znf_C2H2_sf"/>
</dbReference>
<evidence type="ECO:0000256" key="3">
    <source>
        <dbReference type="ARBA" id="ARBA00022737"/>
    </source>
</evidence>
<evidence type="ECO:0000259" key="13">
    <source>
        <dbReference type="PROSITE" id="PS50157"/>
    </source>
</evidence>
<evidence type="ECO:0000256" key="2">
    <source>
        <dbReference type="ARBA" id="ARBA00022723"/>
    </source>
</evidence>
<dbReference type="SMART" id="SM00355">
    <property type="entry name" value="ZnF_C2H2"/>
    <property type="match status" value="8"/>
</dbReference>
<evidence type="ECO:0000259" key="14">
    <source>
        <dbReference type="PROSITE" id="PS51915"/>
    </source>
</evidence>
<keyword evidence="9" id="KW-0539">Nucleus</keyword>
<evidence type="ECO:0000256" key="1">
    <source>
        <dbReference type="ARBA" id="ARBA00004123"/>
    </source>
</evidence>
<dbReference type="EMBL" id="JAVRBK010000001">
    <property type="protein sequence ID" value="KAK5650519.1"/>
    <property type="molecule type" value="Genomic_DNA"/>
</dbReference>
<feature type="domain" description="C2H2-type" evidence="13">
    <location>
        <begin position="374"/>
        <end position="399"/>
    </location>
</feature>
<accession>A0AAN7VVS7</accession>
<feature type="domain" description="C2H2-type" evidence="13">
    <location>
        <begin position="204"/>
        <end position="233"/>
    </location>
</feature>
<dbReference type="SMART" id="SM00868">
    <property type="entry name" value="zf-AD"/>
    <property type="match status" value="2"/>
</dbReference>
<feature type="domain" description="C2H2-type" evidence="13">
    <location>
        <begin position="262"/>
        <end position="290"/>
    </location>
</feature>
<organism evidence="15 16">
    <name type="scientific">Pyrocoelia pectoralis</name>
    <dbReference type="NCBI Taxonomy" id="417401"/>
    <lineage>
        <taxon>Eukaryota</taxon>
        <taxon>Metazoa</taxon>
        <taxon>Ecdysozoa</taxon>
        <taxon>Arthropoda</taxon>
        <taxon>Hexapoda</taxon>
        <taxon>Insecta</taxon>
        <taxon>Pterygota</taxon>
        <taxon>Neoptera</taxon>
        <taxon>Endopterygota</taxon>
        <taxon>Coleoptera</taxon>
        <taxon>Polyphaga</taxon>
        <taxon>Elateriformia</taxon>
        <taxon>Elateroidea</taxon>
        <taxon>Lampyridae</taxon>
        <taxon>Lampyrinae</taxon>
        <taxon>Pyrocoelia</taxon>
    </lineage>
</organism>
<sequence length="402" mass="46313">MSNENIQENCRLCQQMPGTIDVIQNREFIDKVFDVTKVKINHDQMELFPKAVCTTCELSIEQMYCFVQQIRLVNKKLHSIISLPTPVNSKVYNTRNKQNSTSKLKGNDNFNLKCPVCATICFTITSLDIHKQSHTGDLQCMKQDLDKNVTESKHSVSMASREDHINVSTGSTLKVEDSSDKEENPKINSLNNTEEKTKKTKSVFPCTFENCTKVCTSSYTLRTHIMKHEGKTPFLCVTCGKGFRTKNSLNCHEKIHAEIKPYVCDECNIRFSVSSNLRAHQKKHHEGVRYYCSQCPLVYISKYSLERHELVHTGVKKFKCGACKAAFYTNKELLKHGRYHQGLRLYKCEQCFKTFFEKHHLTVHIRGHTGERPYVCKMVGCDKSFTESQKLTRHLKARHPLL</sequence>
<evidence type="ECO:0000256" key="10">
    <source>
        <dbReference type="PROSITE-ProRule" id="PRU00042"/>
    </source>
</evidence>
<dbReference type="PROSITE" id="PS00028">
    <property type="entry name" value="ZINC_FINGER_C2H2_1"/>
    <property type="match status" value="8"/>
</dbReference>
<keyword evidence="4 10" id="KW-0863">Zinc-finger</keyword>
<keyword evidence="3" id="KW-0677">Repeat</keyword>
<dbReference type="SUPFAM" id="SSF57667">
    <property type="entry name" value="beta-beta-alpha zinc fingers"/>
    <property type="match status" value="3"/>
</dbReference>
<feature type="binding site" evidence="11">
    <location>
        <position position="53"/>
    </location>
    <ligand>
        <name>Zn(2+)</name>
        <dbReference type="ChEBI" id="CHEBI:29105"/>
    </ligand>
</feature>
<evidence type="ECO:0000256" key="11">
    <source>
        <dbReference type="PROSITE-ProRule" id="PRU01263"/>
    </source>
</evidence>
<keyword evidence="6" id="KW-0805">Transcription regulation</keyword>
<feature type="region of interest" description="Disordered" evidence="12">
    <location>
        <begin position="156"/>
        <end position="194"/>
    </location>
</feature>
<feature type="binding site" evidence="11">
    <location>
        <position position="56"/>
    </location>
    <ligand>
        <name>Zn(2+)</name>
        <dbReference type="ChEBI" id="CHEBI:29105"/>
    </ligand>
</feature>
<dbReference type="PANTHER" id="PTHR47772">
    <property type="entry name" value="ZINC FINGER PROTEIN 200"/>
    <property type="match status" value="1"/>
</dbReference>
<dbReference type="Proteomes" id="UP001329430">
    <property type="component" value="Chromosome 1"/>
</dbReference>
<feature type="domain" description="C2H2-type" evidence="13">
    <location>
        <begin position="346"/>
        <end position="373"/>
    </location>
</feature>
<feature type="domain" description="ZAD" evidence="14">
    <location>
        <begin position="8"/>
        <end position="80"/>
    </location>
</feature>
<dbReference type="AlphaFoldDB" id="A0AAN7VVS7"/>
<dbReference type="FunFam" id="3.30.160.60:FF:000340">
    <property type="entry name" value="zinc finger protein 473 isoform X1"/>
    <property type="match status" value="1"/>
</dbReference>